<dbReference type="PANTHER" id="PTHR23530">
    <property type="entry name" value="TRANSPORT PROTEIN-RELATED"/>
    <property type="match status" value="1"/>
</dbReference>
<dbReference type="RefSeq" id="WP_003498943.1">
    <property type="nucleotide sequence ID" value="NZ_CABKPP010000003.1"/>
</dbReference>
<feature type="transmembrane region" description="Helical" evidence="2">
    <location>
        <begin position="157"/>
        <end position="176"/>
    </location>
</feature>
<dbReference type="CDD" id="cd06174">
    <property type="entry name" value="MFS"/>
    <property type="match status" value="1"/>
</dbReference>
<feature type="transmembrane region" description="Helical" evidence="2">
    <location>
        <begin position="358"/>
        <end position="377"/>
    </location>
</feature>
<reference evidence="5" key="1">
    <citation type="submission" date="2019-11" db="EMBL/GenBank/DDBJ databases">
        <authorList>
            <person name="Feng L."/>
        </authorList>
    </citation>
    <scope>NUCLEOTIDE SEQUENCE</scope>
    <source>
        <strain evidence="5">CsymbiosumLFYP84</strain>
    </source>
</reference>
<dbReference type="SUPFAM" id="SSF103473">
    <property type="entry name" value="MFS general substrate transporter"/>
    <property type="match status" value="1"/>
</dbReference>
<reference evidence="3" key="2">
    <citation type="journal article" date="2022" name="Cell Host Microbe">
        <title>Colonization of the live biotherapeutic product VE303 and modulation of the microbiota and metabolites in healthy volunteers.</title>
        <authorList>
            <person name="Dsouza M."/>
            <person name="Menon R."/>
            <person name="Crossette E."/>
            <person name="Bhattarai S.K."/>
            <person name="Schneider J."/>
            <person name="Kim Y.G."/>
            <person name="Reddy S."/>
            <person name="Caballero S."/>
            <person name="Felix C."/>
            <person name="Cornacchione L."/>
            <person name="Hendrickson J."/>
            <person name="Watson A.R."/>
            <person name="Minot S.S."/>
            <person name="Greenfield N."/>
            <person name="Schopf L."/>
            <person name="Szabady R."/>
            <person name="Patarroyo J."/>
            <person name="Smith W."/>
            <person name="Harrison P."/>
            <person name="Kuijper E.J."/>
            <person name="Kelly C.P."/>
            <person name="Olle B."/>
            <person name="Bobilev D."/>
            <person name="Silber J.L."/>
            <person name="Bucci V."/>
            <person name="Roberts B."/>
            <person name="Faith J."/>
            <person name="Norman J.M."/>
        </authorList>
    </citation>
    <scope>NUCLEOTIDE SEQUENCE</scope>
    <source>
        <strain evidence="3">VE303-04</strain>
    </source>
</reference>
<evidence type="ECO:0000256" key="2">
    <source>
        <dbReference type="SAM" id="Phobius"/>
    </source>
</evidence>
<feature type="transmembrane region" description="Helical" evidence="2">
    <location>
        <begin position="206"/>
        <end position="227"/>
    </location>
</feature>
<dbReference type="Proteomes" id="UP001300871">
    <property type="component" value="Unassembled WGS sequence"/>
</dbReference>
<evidence type="ECO:0000313" key="3">
    <source>
        <dbReference type="EMBL" id="MCK0086636.1"/>
    </source>
</evidence>
<feature type="transmembrane region" description="Helical" evidence="2">
    <location>
        <begin position="332"/>
        <end position="352"/>
    </location>
</feature>
<dbReference type="EMBL" id="JAQLGM010000039">
    <property type="protein sequence ID" value="MDB2001442.1"/>
    <property type="molecule type" value="Genomic_DNA"/>
</dbReference>
<evidence type="ECO:0000256" key="1">
    <source>
        <dbReference type="ARBA" id="ARBA00004651"/>
    </source>
</evidence>
<dbReference type="Pfam" id="PF07690">
    <property type="entry name" value="MFS_1"/>
    <property type="match status" value="1"/>
</dbReference>
<sequence>MRIKKNLVIMYALACLHGMVFYGPVAVLYRQAAGVSVFQTALIESISLVLTVLLELPWGIAADRIGYRRTLIICSVLFFISKIIFWRADSFGWFLAERLLLGIVCAGMSGVDAAVLYLSCEDGGAQKVFSIYNNWGMAGLLAASAVYSAVIGENYRLAGLMTVFSYGLGAVLVFGLQDVKGQESRTHTVLTEGPYLWKRLFFNKNIFFLLLASALLSETHQTITVFLNQLQFVRSGMNAGMIAAVYMVMTLSGLLGGASARVTERFGVQKTGTALFLICSIACFILALTCRMGPSIAAVLTLHISHSVFQPLQMELQNRVINTGNRATALSFNAVIMNTTAVLINLIMGKAAESDLRISMALGGVFCTVGFVLFQLYEKNRK</sequence>
<reference evidence="4" key="3">
    <citation type="submission" date="2023-01" db="EMBL/GenBank/DDBJ databases">
        <title>Human gut microbiome strain richness.</title>
        <authorList>
            <person name="Chen-Liaw A."/>
        </authorList>
    </citation>
    <scope>NUCLEOTIDE SEQUENCE</scope>
    <source>
        <strain evidence="4">B1_m1001713B170214d0_201011</strain>
    </source>
</reference>
<feature type="transmembrane region" description="Helical" evidence="2">
    <location>
        <begin position="239"/>
        <end position="260"/>
    </location>
</feature>
<keyword evidence="2" id="KW-0812">Transmembrane</keyword>
<keyword evidence="2" id="KW-0472">Membrane</keyword>
<dbReference type="Proteomes" id="UP001203136">
    <property type="component" value="Unassembled WGS sequence"/>
</dbReference>
<organism evidence="5">
    <name type="scientific">Clostridium symbiosum</name>
    <name type="common">Bacteroides symbiosus</name>
    <dbReference type="NCBI Taxonomy" id="1512"/>
    <lineage>
        <taxon>Bacteria</taxon>
        <taxon>Bacillati</taxon>
        <taxon>Bacillota</taxon>
        <taxon>Clostridia</taxon>
        <taxon>Lachnospirales</taxon>
        <taxon>Lachnospiraceae</taxon>
        <taxon>Otoolea</taxon>
    </lineage>
</organism>
<feature type="transmembrane region" description="Helical" evidence="2">
    <location>
        <begin position="35"/>
        <end position="58"/>
    </location>
</feature>
<feature type="transmembrane region" description="Helical" evidence="2">
    <location>
        <begin position="272"/>
        <end position="289"/>
    </location>
</feature>
<feature type="transmembrane region" description="Helical" evidence="2">
    <location>
        <begin position="100"/>
        <end position="120"/>
    </location>
</feature>
<dbReference type="Gene3D" id="1.20.1250.20">
    <property type="entry name" value="MFS general substrate transporter like domains"/>
    <property type="match status" value="1"/>
</dbReference>
<proteinExistence type="predicted"/>
<feature type="transmembrane region" description="Helical" evidence="2">
    <location>
        <begin position="7"/>
        <end position="29"/>
    </location>
</feature>
<dbReference type="EMBL" id="CACRUA010000054">
    <property type="protein sequence ID" value="VYU76601.1"/>
    <property type="molecule type" value="Genomic_DNA"/>
</dbReference>
<dbReference type="GO" id="GO:0005886">
    <property type="term" value="C:plasma membrane"/>
    <property type="evidence" value="ECO:0007669"/>
    <property type="project" value="UniProtKB-SubCell"/>
</dbReference>
<gene>
    <name evidence="5" type="ORF">CSLFYP84_03896</name>
    <name evidence="3" type="ORF">K5I21_12270</name>
    <name evidence="4" type="ORF">PM006_14645</name>
</gene>
<feature type="transmembrane region" description="Helical" evidence="2">
    <location>
        <begin position="70"/>
        <end position="88"/>
    </location>
</feature>
<dbReference type="InterPro" id="IPR036259">
    <property type="entry name" value="MFS_trans_sf"/>
</dbReference>
<feature type="transmembrane region" description="Helical" evidence="2">
    <location>
        <begin position="132"/>
        <end position="151"/>
    </location>
</feature>
<name>A0A6N3HJK6_CLOSY</name>
<dbReference type="AlphaFoldDB" id="A0A6N3HJK6"/>
<evidence type="ECO:0000313" key="4">
    <source>
        <dbReference type="EMBL" id="MDB2001442.1"/>
    </source>
</evidence>
<protein>
    <submittedName>
        <fullName evidence="3">MFS transporter</fullName>
    </submittedName>
    <submittedName>
        <fullName evidence="5">Major Facilitator Superfamily protein</fullName>
    </submittedName>
</protein>
<keyword evidence="2" id="KW-1133">Transmembrane helix</keyword>
<feature type="transmembrane region" description="Helical" evidence="2">
    <location>
        <begin position="295"/>
        <end position="312"/>
    </location>
</feature>
<accession>A0A6N3HJK6</accession>
<comment type="subcellular location">
    <subcellularLocation>
        <location evidence="1">Cell membrane</location>
        <topology evidence="1">Multi-pass membrane protein</topology>
    </subcellularLocation>
</comment>
<dbReference type="EMBL" id="JAINVB010000001">
    <property type="protein sequence ID" value="MCK0086636.1"/>
    <property type="molecule type" value="Genomic_DNA"/>
</dbReference>
<dbReference type="PANTHER" id="PTHR23530:SF1">
    <property type="entry name" value="PERMEASE, MAJOR FACILITATOR SUPERFAMILY-RELATED"/>
    <property type="match status" value="1"/>
</dbReference>
<dbReference type="GO" id="GO:0022857">
    <property type="term" value="F:transmembrane transporter activity"/>
    <property type="evidence" value="ECO:0007669"/>
    <property type="project" value="InterPro"/>
</dbReference>
<dbReference type="InterPro" id="IPR053160">
    <property type="entry name" value="MFS_DHA3_Transporter"/>
</dbReference>
<dbReference type="InterPro" id="IPR011701">
    <property type="entry name" value="MFS"/>
</dbReference>
<evidence type="ECO:0000313" key="5">
    <source>
        <dbReference type="EMBL" id="VYU76601.1"/>
    </source>
</evidence>